<evidence type="ECO:0000313" key="2">
    <source>
        <dbReference type="Proteomes" id="UP000828048"/>
    </source>
</evidence>
<evidence type="ECO:0000313" key="1">
    <source>
        <dbReference type="EMBL" id="KAH7852464.1"/>
    </source>
</evidence>
<dbReference type="EMBL" id="CM037158">
    <property type="protein sequence ID" value="KAH7852464.1"/>
    <property type="molecule type" value="Genomic_DNA"/>
</dbReference>
<sequence length="183" mass="20803">MSYRKARRFLPPPPPEVPVPTYGGPFQYQPPSTSTSRHVGYKSKRQTRCDLCKDDYGLYEAYRRKIEESGGFDLLDVDPCPNCCRGRFALVIQPVHHSVHPPDLIRIYSELALMKYNETEDSDLELVKVVKANVKVVDGFIYYITFDAKDASSGDGRTSTFQAEVYHGVKEIRVNLVRPKVNA</sequence>
<proteinExistence type="predicted"/>
<reference evidence="1 2" key="1">
    <citation type="journal article" date="2021" name="Hortic Res">
        <title>High-quality reference genome and annotation aids understanding of berry development for evergreen blueberry (Vaccinium darrowii).</title>
        <authorList>
            <person name="Yu J."/>
            <person name="Hulse-Kemp A.M."/>
            <person name="Babiker E."/>
            <person name="Staton M."/>
        </authorList>
    </citation>
    <scope>NUCLEOTIDE SEQUENCE [LARGE SCALE GENOMIC DNA]</scope>
    <source>
        <strain evidence="2">cv. NJ 8807/NJ 8810</strain>
        <tissue evidence="1">Young leaf</tissue>
    </source>
</reference>
<keyword evidence="2" id="KW-1185">Reference proteome</keyword>
<name>A0ACB7YH38_9ERIC</name>
<protein>
    <submittedName>
        <fullName evidence="1">Uncharacterized protein</fullName>
    </submittedName>
</protein>
<dbReference type="Proteomes" id="UP000828048">
    <property type="component" value="Chromosome 8"/>
</dbReference>
<comment type="caution">
    <text evidence="1">The sequence shown here is derived from an EMBL/GenBank/DDBJ whole genome shotgun (WGS) entry which is preliminary data.</text>
</comment>
<gene>
    <name evidence="1" type="ORF">Vadar_025064</name>
</gene>
<accession>A0ACB7YH38</accession>
<organism evidence="1 2">
    <name type="scientific">Vaccinium darrowii</name>
    <dbReference type="NCBI Taxonomy" id="229202"/>
    <lineage>
        <taxon>Eukaryota</taxon>
        <taxon>Viridiplantae</taxon>
        <taxon>Streptophyta</taxon>
        <taxon>Embryophyta</taxon>
        <taxon>Tracheophyta</taxon>
        <taxon>Spermatophyta</taxon>
        <taxon>Magnoliopsida</taxon>
        <taxon>eudicotyledons</taxon>
        <taxon>Gunneridae</taxon>
        <taxon>Pentapetalae</taxon>
        <taxon>asterids</taxon>
        <taxon>Ericales</taxon>
        <taxon>Ericaceae</taxon>
        <taxon>Vaccinioideae</taxon>
        <taxon>Vaccinieae</taxon>
        <taxon>Vaccinium</taxon>
    </lineage>
</organism>